<feature type="non-terminal residue" evidence="1">
    <location>
        <position position="194"/>
    </location>
</feature>
<sequence length="194" mass="22158">KAASAPFNSERADVIIRTSDSVDFRVRKGVLAAASPFFDDMFTLPSIPVDRKRKNRDDGDEYIGDIPVIPMAEDSGTVDALLRFCYPCRDPKIAYSIYLCRVLEASRKYIMEEVEERVYEQVQTMMRRKPFELYAIAAVRGWRKEMAEAAKFSLFFTSIDDAYVPALEPLNYGHVQRLKRYHRACSHAAAGSIK</sequence>
<gene>
    <name evidence="1" type="ORF">BDY19DRAFT_863546</name>
</gene>
<dbReference type="Proteomes" id="UP001055072">
    <property type="component" value="Unassembled WGS sequence"/>
</dbReference>
<accession>A0ACB8UBH3</accession>
<comment type="caution">
    <text evidence="1">The sequence shown here is derived from an EMBL/GenBank/DDBJ whole genome shotgun (WGS) entry which is preliminary data.</text>
</comment>
<protein>
    <submittedName>
        <fullName evidence="1">Uncharacterized protein</fullName>
    </submittedName>
</protein>
<keyword evidence="2" id="KW-1185">Reference proteome</keyword>
<dbReference type="EMBL" id="MU274905">
    <property type="protein sequence ID" value="KAI0091544.1"/>
    <property type="molecule type" value="Genomic_DNA"/>
</dbReference>
<name>A0ACB8UBH3_9APHY</name>
<evidence type="ECO:0000313" key="1">
    <source>
        <dbReference type="EMBL" id="KAI0091544.1"/>
    </source>
</evidence>
<reference evidence="1" key="1">
    <citation type="journal article" date="2021" name="Environ. Microbiol.">
        <title>Gene family expansions and transcriptome signatures uncover fungal adaptations to wood decay.</title>
        <authorList>
            <person name="Hage H."/>
            <person name="Miyauchi S."/>
            <person name="Viragh M."/>
            <person name="Drula E."/>
            <person name="Min B."/>
            <person name="Chaduli D."/>
            <person name="Navarro D."/>
            <person name="Favel A."/>
            <person name="Norest M."/>
            <person name="Lesage-Meessen L."/>
            <person name="Balint B."/>
            <person name="Merenyi Z."/>
            <person name="de Eugenio L."/>
            <person name="Morin E."/>
            <person name="Martinez A.T."/>
            <person name="Baldrian P."/>
            <person name="Stursova M."/>
            <person name="Martinez M.J."/>
            <person name="Novotny C."/>
            <person name="Magnuson J.K."/>
            <person name="Spatafora J.W."/>
            <person name="Maurice S."/>
            <person name="Pangilinan J."/>
            <person name="Andreopoulos W."/>
            <person name="LaButti K."/>
            <person name="Hundley H."/>
            <person name="Na H."/>
            <person name="Kuo A."/>
            <person name="Barry K."/>
            <person name="Lipzen A."/>
            <person name="Henrissat B."/>
            <person name="Riley R."/>
            <person name="Ahrendt S."/>
            <person name="Nagy L.G."/>
            <person name="Grigoriev I.V."/>
            <person name="Martin F."/>
            <person name="Rosso M.N."/>
        </authorList>
    </citation>
    <scope>NUCLEOTIDE SEQUENCE</scope>
    <source>
        <strain evidence="1">CBS 384.51</strain>
    </source>
</reference>
<organism evidence="1 2">
    <name type="scientific">Irpex rosettiformis</name>
    <dbReference type="NCBI Taxonomy" id="378272"/>
    <lineage>
        <taxon>Eukaryota</taxon>
        <taxon>Fungi</taxon>
        <taxon>Dikarya</taxon>
        <taxon>Basidiomycota</taxon>
        <taxon>Agaricomycotina</taxon>
        <taxon>Agaricomycetes</taxon>
        <taxon>Polyporales</taxon>
        <taxon>Irpicaceae</taxon>
        <taxon>Irpex</taxon>
    </lineage>
</organism>
<feature type="non-terminal residue" evidence="1">
    <location>
        <position position="1"/>
    </location>
</feature>
<proteinExistence type="predicted"/>
<evidence type="ECO:0000313" key="2">
    <source>
        <dbReference type="Proteomes" id="UP001055072"/>
    </source>
</evidence>